<keyword evidence="4" id="KW-1133">Transmembrane helix</keyword>
<dbReference type="Pfam" id="PF00535">
    <property type="entry name" value="Glycos_transf_2"/>
    <property type="match status" value="1"/>
</dbReference>
<keyword evidence="8" id="KW-1185">Reference proteome</keyword>
<evidence type="ECO:0000259" key="6">
    <source>
        <dbReference type="Pfam" id="PF13632"/>
    </source>
</evidence>
<dbReference type="GO" id="GO:0016757">
    <property type="term" value="F:glycosyltransferase activity"/>
    <property type="evidence" value="ECO:0007669"/>
    <property type="project" value="UniProtKB-KW"/>
</dbReference>
<name>A0ABW9EFK4_9BURK</name>
<dbReference type="PANTHER" id="PTHR43179">
    <property type="entry name" value="RHAMNOSYLTRANSFERASE WBBL"/>
    <property type="match status" value="1"/>
</dbReference>
<evidence type="ECO:0000256" key="3">
    <source>
        <dbReference type="ARBA" id="ARBA00022679"/>
    </source>
</evidence>
<sequence>MSSLANGPVDLDGNFVKSRGDAGPIGASYQGALPGQPDVSVVVPTYRRPAMLAACLDALCRQDFAANRYEIIVCDDGPDDATRACVERIAEAQTARGLTVRYLPVTRTQGPAGARNAGWRVARSPLIAFTDDDTLPDPHWLSAGVVALAQGAAAAAGTIVVPLPPLPTDYEADASGLERAEFATANAFVSRSFLDTTGGFDERFTCAWREDSDLQFTLMRAGGEILRAADAVVVHPVRPARWGVSIAQQRKSQFDALLYSKHPELFRTRIRARPPLLYYAILCAASAALIGGLIGSDTVAFDGLFVWCALTAYFCAIRLRGRDHSWRHIAEMAWTSIPIPFLSIFWRLYGAARFKVLFL</sequence>
<proteinExistence type="inferred from homology"/>
<organism evidence="7 8">
    <name type="scientific">Paraburkholderia strydomiana</name>
    <dbReference type="NCBI Taxonomy" id="1245417"/>
    <lineage>
        <taxon>Bacteria</taxon>
        <taxon>Pseudomonadati</taxon>
        <taxon>Pseudomonadota</taxon>
        <taxon>Betaproteobacteria</taxon>
        <taxon>Burkholderiales</taxon>
        <taxon>Burkholderiaceae</taxon>
        <taxon>Paraburkholderia</taxon>
    </lineage>
</organism>
<comment type="similarity">
    <text evidence="1">Belongs to the glycosyltransferase 2 family.</text>
</comment>
<evidence type="ECO:0000256" key="2">
    <source>
        <dbReference type="ARBA" id="ARBA00022676"/>
    </source>
</evidence>
<dbReference type="EMBL" id="JAQQCL010000009">
    <property type="protein sequence ID" value="MFM0717608.1"/>
    <property type="molecule type" value="Genomic_DNA"/>
</dbReference>
<dbReference type="Gene3D" id="3.90.550.10">
    <property type="entry name" value="Spore Coat Polysaccharide Biosynthesis Protein SpsA, Chain A"/>
    <property type="match status" value="1"/>
</dbReference>
<comment type="caution">
    <text evidence="7">The sequence shown here is derived from an EMBL/GenBank/DDBJ whole genome shotgun (WGS) entry which is preliminary data.</text>
</comment>
<feature type="domain" description="Glycosyltransferase 2-like" evidence="5">
    <location>
        <begin position="40"/>
        <end position="168"/>
    </location>
</feature>
<evidence type="ECO:0000313" key="8">
    <source>
        <dbReference type="Proteomes" id="UP001629392"/>
    </source>
</evidence>
<feature type="transmembrane region" description="Helical" evidence="4">
    <location>
        <begin position="300"/>
        <end position="317"/>
    </location>
</feature>
<keyword evidence="3 7" id="KW-0808">Transferase</keyword>
<evidence type="ECO:0000256" key="4">
    <source>
        <dbReference type="SAM" id="Phobius"/>
    </source>
</evidence>
<feature type="domain" description="Glycosyltransferase 2-like" evidence="6">
    <location>
        <begin position="175"/>
        <end position="314"/>
    </location>
</feature>
<dbReference type="EC" id="2.4.-.-" evidence="7"/>
<keyword evidence="4" id="KW-0472">Membrane</keyword>
<reference evidence="7 8" key="1">
    <citation type="journal article" date="2024" name="Chem. Sci.">
        <title>Discovery of megapolipeptins by genome mining of a Burkholderiales bacteria collection.</title>
        <authorList>
            <person name="Paulo B.S."/>
            <person name="Recchia M.J.J."/>
            <person name="Lee S."/>
            <person name="Fergusson C.H."/>
            <person name="Romanowski S.B."/>
            <person name="Hernandez A."/>
            <person name="Krull N."/>
            <person name="Liu D.Y."/>
            <person name="Cavanagh H."/>
            <person name="Bos A."/>
            <person name="Gray C.A."/>
            <person name="Murphy B.T."/>
            <person name="Linington R.G."/>
            <person name="Eustaquio A.S."/>
        </authorList>
    </citation>
    <scope>NUCLEOTIDE SEQUENCE [LARGE SCALE GENOMIC DNA]</scope>
    <source>
        <strain evidence="7 8">RL17-350-BIC-E</strain>
    </source>
</reference>
<dbReference type="InterPro" id="IPR001173">
    <property type="entry name" value="Glyco_trans_2-like"/>
</dbReference>
<feature type="transmembrane region" description="Helical" evidence="4">
    <location>
        <begin position="329"/>
        <end position="349"/>
    </location>
</feature>
<dbReference type="PANTHER" id="PTHR43179:SF12">
    <property type="entry name" value="GALACTOFURANOSYLTRANSFERASE GLFT2"/>
    <property type="match status" value="1"/>
</dbReference>
<keyword evidence="2 7" id="KW-0328">Glycosyltransferase</keyword>
<evidence type="ECO:0000256" key="1">
    <source>
        <dbReference type="ARBA" id="ARBA00006739"/>
    </source>
</evidence>
<dbReference type="CDD" id="cd00761">
    <property type="entry name" value="Glyco_tranf_GTA_type"/>
    <property type="match status" value="1"/>
</dbReference>
<evidence type="ECO:0000259" key="5">
    <source>
        <dbReference type="Pfam" id="PF00535"/>
    </source>
</evidence>
<dbReference type="SUPFAM" id="SSF53448">
    <property type="entry name" value="Nucleotide-diphospho-sugar transferases"/>
    <property type="match status" value="1"/>
</dbReference>
<protein>
    <submittedName>
        <fullName evidence="7">Glycosyltransferase</fullName>
        <ecNumber evidence="7">2.4.-.-</ecNumber>
    </submittedName>
</protein>
<gene>
    <name evidence="7" type="ORF">PQQ73_14820</name>
</gene>
<dbReference type="InterPro" id="IPR029044">
    <property type="entry name" value="Nucleotide-diphossugar_trans"/>
</dbReference>
<dbReference type="RefSeq" id="WP_408153448.1">
    <property type="nucleotide sequence ID" value="NZ_JAQQCL010000009.1"/>
</dbReference>
<evidence type="ECO:0000313" key="7">
    <source>
        <dbReference type="EMBL" id="MFM0717608.1"/>
    </source>
</evidence>
<keyword evidence="4" id="KW-0812">Transmembrane</keyword>
<accession>A0ABW9EFK4</accession>
<dbReference type="Pfam" id="PF13632">
    <property type="entry name" value="Glyco_trans_2_3"/>
    <property type="match status" value="1"/>
</dbReference>
<feature type="transmembrane region" description="Helical" evidence="4">
    <location>
        <begin position="276"/>
        <end position="294"/>
    </location>
</feature>
<dbReference type="Proteomes" id="UP001629392">
    <property type="component" value="Unassembled WGS sequence"/>
</dbReference>